<protein>
    <submittedName>
        <fullName evidence="1">Uncharacterized protein</fullName>
    </submittedName>
</protein>
<name>A0ABT9SKK2_9FLAO</name>
<reference evidence="1 2" key="1">
    <citation type="submission" date="2023-07" db="EMBL/GenBank/DDBJ databases">
        <title>Sorghum-associated microbial communities from plants grown in Nebraska, USA.</title>
        <authorList>
            <person name="Schachtman D."/>
        </authorList>
    </citation>
    <scope>NUCLEOTIDE SEQUENCE [LARGE SCALE GENOMIC DNA]</scope>
    <source>
        <strain evidence="1 2">CC351</strain>
    </source>
</reference>
<keyword evidence="2" id="KW-1185">Reference proteome</keyword>
<accession>A0ABT9SKK2</accession>
<evidence type="ECO:0000313" key="2">
    <source>
        <dbReference type="Proteomes" id="UP001235513"/>
    </source>
</evidence>
<dbReference type="EMBL" id="JAUSRL010000002">
    <property type="protein sequence ID" value="MDP9959960.1"/>
    <property type="molecule type" value="Genomic_DNA"/>
</dbReference>
<comment type="caution">
    <text evidence="1">The sequence shown here is derived from an EMBL/GenBank/DDBJ whole genome shotgun (WGS) entry which is preliminary data.</text>
</comment>
<proteinExistence type="predicted"/>
<evidence type="ECO:0000313" key="1">
    <source>
        <dbReference type="EMBL" id="MDP9959960.1"/>
    </source>
</evidence>
<dbReference type="Proteomes" id="UP001235513">
    <property type="component" value="Unassembled WGS sequence"/>
</dbReference>
<sequence>MIYKLDKTHLGVWQLISKFVRIKKDNNKQIHTIT</sequence>
<organism evidence="1 2">
    <name type="scientific">Chryseobacterium lathyri</name>
    <dbReference type="NCBI Taxonomy" id="395933"/>
    <lineage>
        <taxon>Bacteria</taxon>
        <taxon>Pseudomonadati</taxon>
        <taxon>Bacteroidota</taxon>
        <taxon>Flavobacteriia</taxon>
        <taxon>Flavobacteriales</taxon>
        <taxon>Weeksellaceae</taxon>
        <taxon>Chryseobacterium group</taxon>
        <taxon>Chryseobacterium</taxon>
    </lineage>
</organism>
<gene>
    <name evidence="1" type="ORF">J2T04_001839</name>
</gene>